<sequence length="61" mass="7058">MKRFANHSARRALTDSLRHQLQDGESARLLLLDRPGVSPKTLRQLRTTIRVTPRQNQQVKP</sequence>
<dbReference type="RefSeq" id="WP_092423651.1">
    <property type="nucleotide sequence ID" value="NZ_FPCK01000001.1"/>
</dbReference>
<reference evidence="1 2" key="1">
    <citation type="submission" date="2016-10" db="EMBL/GenBank/DDBJ databases">
        <authorList>
            <person name="de Groot N.N."/>
        </authorList>
    </citation>
    <scope>NUCLEOTIDE SEQUENCE [LARGE SCALE GENOMIC DNA]</scope>
    <source>
        <strain evidence="1 2">IPL20</strain>
    </source>
</reference>
<accession>A0A1I7NEZ1</accession>
<dbReference type="STRING" id="429728.SAMN05216456_1932"/>
<dbReference type="Proteomes" id="UP000199074">
    <property type="component" value="Unassembled WGS sequence"/>
</dbReference>
<evidence type="ECO:0000313" key="1">
    <source>
        <dbReference type="EMBL" id="SFV33247.1"/>
    </source>
</evidence>
<gene>
    <name evidence="1" type="ORF">SAMN05216456_1932</name>
</gene>
<dbReference type="AlphaFoldDB" id="A0A1I7NEZ1"/>
<proteinExistence type="predicted"/>
<protein>
    <submittedName>
        <fullName evidence="1">Uncharacterized protein</fullName>
    </submittedName>
</protein>
<name>A0A1I7NEZ1_9HYPH</name>
<dbReference type="EMBL" id="FPCK01000001">
    <property type="protein sequence ID" value="SFV33247.1"/>
    <property type="molecule type" value="Genomic_DNA"/>
</dbReference>
<organism evidence="1 2">
    <name type="scientific">Devosia crocina</name>
    <dbReference type="NCBI Taxonomy" id="429728"/>
    <lineage>
        <taxon>Bacteria</taxon>
        <taxon>Pseudomonadati</taxon>
        <taxon>Pseudomonadota</taxon>
        <taxon>Alphaproteobacteria</taxon>
        <taxon>Hyphomicrobiales</taxon>
        <taxon>Devosiaceae</taxon>
        <taxon>Devosia</taxon>
    </lineage>
</organism>
<keyword evidence="2" id="KW-1185">Reference proteome</keyword>
<evidence type="ECO:0000313" key="2">
    <source>
        <dbReference type="Proteomes" id="UP000199074"/>
    </source>
</evidence>